<dbReference type="Proteomes" id="UP000612808">
    <property type="component" value="Unassembled WGS sequence"/>
</dbReference>
<dbReference type="GO" id="GO:0090486">
    <property type="term" value="F:small RNA 2'-O-methyltransferase activity"/>
    <property type="evidence" value="ECO:0007669"/>
    <property type="project" value="UniProtKB-EC"/>
</dbReference>
<evidence type="ECO:0000256" key="12">
    <source>
        <dbReference type="ARBA" id="ARBA00048418"/>
    </source>
</evidence>
<dbReference type="InterPro" id="IPR024026">
    <property type="entry name" value="3'-RNA_MeTfrase_Hen1_bac"/>
</dbReference>
<evidence type="ECO:0000256" key="7">
    <source>
        <dbReference type="ARBA" id="ARBA00022723"/>
    </source>
</evidence>
<feature type="region of interest" description="Disordered" evidence="13">
    <location>
        <begin position="235"/>
        <end position="263"/>
    </location>
</feature>
<dbReference type="SUPFAM" id="SSF53335">
    <property type="entry name" value="S-adenosyl-L-methionine-dependent methyltransferases"/>
    <property type="match status" value="1"/>
</dbReference>
<dbReference type="NCBIfam" id="TIGR04074">
    <property type="entry name" value="bacter_Hen1"/>
    <property type="match status" value="1"/>
</dbReference>
<keyword evidence="9" id="KW-0694">RNA-binding</keyword>
<dbReference type="Pfam" id="PF12623">
    <property type="entry name" value="Hen1_L"/>
    <property type="match status" value="1"/>
</dbReference>
<comment type="caution">
    <text evidence="16">The sequence shown here is derived from an EMBL/GenBank/DDBJ whole genome shotgun (WGS) entry which is preliminary data.</text>
</comment>
<evidence type="ECO:0000259" key="14">
    <source>
        <dbReference type="Pfam" id="PF08242"/>
    </source>
</evidence>
<dbReference type="Gene3D" id="3.30.1610.20">
    <property type="entry name" value="Hen1, N-terminal domain"/>
    <property type="match status" value="1"/>
</dbReference>
<accession>A0A8J3NE23</accession>
<evidence type="ECO:0000256" key="5">
    <source>
        <dbReference type="ARBA" id="ARBA00022679"/>
    </source>
</evidence>
<evidence type="ECO:0000256" key="10">
    <source>
        <dbReference type="ARBA" id="ARBA00023158"/>
    </source>
</evidence>
<dbReference type="RefSeq" id="WP_203664385.1">
    <property type="nucleotide sequence ID" value="NZ_BAAAZM010000038.1"/>
</dbReference>
<dbReference type="InterPro" id="IPR013217">
    <property type="entry name" value="Methyltransf_12"/>
</dbReference>
<dbReference type="GO" id="GO:0003723">
    <property type="term" value="F:RNA binding"/>
    <property type="evidence" value="ECO:0007669"/>
    <property type="project" value="UniProtKB-KW"/>
</dbReference>
<feature type="compositionally biased region" description="Low complexity" evidence="13">
    <location>
        <begin position="252"/>
        <end position="261"/>
    </location>
</feature>
<sequence>MLLTITTTHAPATDLGYLLVKHPDRVHTVTTSVGTAHVFFPAAEEHRCTAALLLEVAPEKLAGLRGGDHFALGRYVNDRPYAATSLLAVALAKAYSSALRGVSKDRPELAATAIPLEIGVPALPGHPLVERLFGPLGWDVTVRPVPLAPESWGDSRYGTVTLRGTHRLADALNHLYVLLPVLDGGKHYWVGPDEVDKLIRAGTGWLATHPDRALITDRYLAHQRAFTRTANRLLDDDPDLLDPDRPAGDQLDAPPADTPDPVVRLGERRRDAVLAALADTGASRVLDLGCGSGVLLGALAADPRYTEVVGADVSASALAAAERRLERLADRQRARITLRQTALTYADARLTGYDAAVLMEVVEHVDESRLPALARAVFGSARPGAVVVTTPNVEYNVRYPALAAGTMRHTDHRFEWTRAEFADWATRVAESYGYTVVFRPVGDEDPEVGAPTQLALFTRVEGVAA</sequence>
<organism evidence="16 17">
    <name type="scientific">Actinocatenispora rupis</name>
    <dbReference type="NCBI Taxonomy" id="519421"/>
    <lineage>
        <taxon>Bacteria</taxon>
        <taxon>Bacillati</taxon>
        <taxon>Actinomycetota</taxon>
        <taxon>Actinomycetes</taxon>
        <taxon>Micromonosporales</taxon>
        <taxon>Micromonosporaceae</taxon>
        <taxon>Actinocatenispora</taxon>
    </lineage>
</organism>
<feature type="domain" description="Methyltransferase type 12" evidence="14">
    <location>
        <begin position="286"/>
        <end position="386"/>
    </location>
</feature>
<dbReference type="GO" id="GO:0001510">
    <property type="term" value="P:RNA methylation"/>
    <property type="evidence" value="ECO:0007669"/>
    <property type="project" value="InterPro"/>
</dbReference>
<dbReference type="GO" id="GO:0046872">
    <property type="term" value="F:metal ion binding"/>
    <property type="evidence" value="ECO:0007669"/>
    <property type="project" value="UniProtKB-KW"/>
</dbReference>
<dbReference type="InterPro" id="IPR024740">
    <property type="entry name" value="Hen1_N"/>
</dbReference>
<evidence type="ECO:0000313" key="17">
    <source>
        <dbReference type="Proteomes" id="UP000612808"/>
    </source>
</evidence>
<keyword evidence="6" id="KW-0949">S-adenosyl-L-methionine</keyword>
<evidence type="ECO:0000256" key="11">
    <source>
        <dbReference type="ARBA" id="ARBA00035025"/>
    </source>
</evidence>
<keyword evidence="7" id="KW-0479">Metal-binding</keyword>
<keyword evidence="8" id="KW-0460">Magnesium</keyword>
<feature type="domain" description="Hen1 N-terminal" evidence="15">
    <location>
        <begin position="1"/>
        <end position="230"/>
    </location>
</feature>
<evidence type="ECO:0000256" key="6">
    <source>
        <dbReference type="ARBA" id="ARBA00022691"/>
    </source>
</evidence>
<name>A0A8J3NE23_9ACTN</name>
<evidence type="ECO:0000256" key="4">
    <source>
        <dbReference type="ARBA" id="ARBA00022603"/>
    </source>
</evidence>
<evidence type="ECO:0000256" key="2">
    <source>
        <dbReference type="ARBA" id="ARBA00009026"/>
    </source>
</evidence>
<evidence type="ECO:0000256" key="8">
    <source>
        <dbReference type="ARBA" id="ARBA00022842"/>
    </source>
</evidence>
<keyword evidence="4" id="KW-0489">Methyltransferase</keyword>
<dbReference type="InterPro" id="IPR029063">
    <property type="entry name" value="SAM-dependent_MTases_sf"/>
</dbReference>
<dbReference type="EC" id="2.1.1.386" evidence="11"/>
<dbReference type="InterPro" id="IPR026610">
    <property type="entry name" value="Hen1"/>
</dbReference>
<evidence type="ECO:0000256" key="13">
    <source>
        <dbReference type="SAM" id="MobiDB-lite"/>
    </source>
</evidence>
<evidence type="ECO:0000256" key="9">
    <source>
        <dbReference type="ARBA" id="ARBA00022884"/>
    </source>
</evidence>
<comment type="similarity">
    <text evidence="2">Belongs to the methyltransferase superfamily. HEN1 family.</text>
</comment>
<dbReference type="GO" id="GO:0031047">
    <property type="term" value="P:regulatory ncRNA-mediated gene silencing"/>
    <property type="evidence" value="ECO:0007669"/>
    <property type="project" value="UniProtKB-KW"/>
</dbReference>
<keyword evidence="17" id="KW-1185">Reference proteome</keyword>
<keyword evidence="10" id="KW-0943">RNA-mediated gene silencing</keyword>
<dbReference type="CDD" id="cd02440">
    <property type="entry name" value="AdoMet_MTases"/>
    <property type="match status" value="1"/>
</dbReference>
<evidence type="ECO:0000256" key="3">
    <source>
        <dbReference type="ARBA" id="ARBA00021330"/>
    </source>
</evidence>
<dbReference type="PANTHER" id="PTHR21404">
    <property type="entry name" value="HEN1"/>
    <property type="match status" value="1"/>
</dbReference>
<dbReference type="Gene3D" id="3.40.50.150">
    <property type="entry name" value="Vaccinia Virus protein VP39"/>
    <property type="match status" value="1"/>
</dbReference>
<keyword evidence="5" id="KW-0808">Transferase</keyword>
<dbReference type="AlphaFoldDB" id="A0A8J3NE23"/>
<gene>
    <name evidence="16" type="ORF">Aru02nite_67780</name>
</gene>
<dbReference type="InterPro" id="IPR038546">
    <property type="entry name" value="Hen1_N_sf"/>
</dbReference>
<protein>
    <recommendedName>
        <fullName evidence="3">Small RNA 2'-O-methyltransferase</fullName>
        <ecNumber evidence="11">2.1.1.386</ecNumber>
    </recommendedName>
</protein>
<comment type="catalytic activity">
    <reaction evidence="12">
        <text>small RNA 3'-end nucleotide + S-adenosyl-L-methionine = small RNA 3'-end 2'-O-methylnucleotide + S-adenosyl-L-homocysteine + H(+)</text>
        <dbReference type="Rhea" id="RHEA:37887"/>
        <dbReference type="Rhea" id="RHEA-COMP:10415"/>
        <dbReference type="Rhea" id="RHEA-COMP:10416"/>
        <dbReference type="ChEBI" id="CHEBI:15378"/>
        <dbReference type="ChEBI" id="CHEBI:57856"/>
        <dbReference type="ChEBI" id="CHEBI:59789"/>
        <dbReference type="ChEBI" id="CHEBI:74896"/>
        <dbReference type="ChEBI" id="CHEBI:74898"/>
        <dbReference type="EC" id="2.1.1.386"/>
    </reaction>
</comment>
<comment type="cofactor">
    <cofactor evidence="1">
        <name>Mg(2+)</name>
        <dbReference type="ChEBI" id="CHEBI:18420"/>
    </cofactor>
</comment>
<dbReference type="EMBL" id="BOMB01000049">
    <property type="protein sequence ID" value="GID15889.1"/>
    <property type="molecule type" value="Genomic_DNA"/>
</dbReference>
<dbReference type="PANTHER" id="PTHR21404:SF3">
    <property type="entry name" value="SMALL RNA 2'-O-METHYLTRANSFERASE"/>
    <property type="match status" value="1"/>
</dbReference>
<evidence type="ECO:0000256" key="1">
    <source>
        <dbReference type="ARBA" id="ARBA00001946"/>
    </source>
</evidence>
<evidence type="ECO:0000313" key="16">
    <source>
        <dbReference type="EMBL" id="GID15889.1"/>
    </source>
</evidence>
<dbReference type="Pfam" id="PF08242">
    <property type="entry name" value="Methyltransf_12"/>
    <property type="match status" value="1"/>
</dbReference>
<proteinExistence type="inferred from homology"/>
<reference evidence="16" key="1">
    <citation type="submission" date="2021-01" db="EMBL/GenBank/DDBJ databases">
        <title>Whole genome shotgun sequence of Actinocatenispora rupis NBRC 107355.</title>
        <authorList>
            <person name="Komaki H."/>
            <person name="Tamura T."/>
        </authorList>
    </citation>
    <scope>NUCLEOTIDE SEQUENCE</scope>
    <source>
        <strain evidence="16">NBRC 107355</strain>
    </source>
</reference>
<evidence type="ECO:0000259" key="15">
    <source>
        <dbReference type="Pfam" id="PF12623"/>
    </source>
</evidence>